<accession>A0ABR5JXT5</accession>
<reference evidence="2" key="1">
    <citation type="submission" date="2015-07" db="EMBL/GenBank/DDBJ databases">
        <title>Fjat-14205 dsm 2895.</title>
        <authorList>
            <person name="Liu B."/>
            <person name="Wang J."/>
            <person name="Zhu Y."/>
            <person name="Liu G."/>
            <person name="Chen Q."/>
            <person name="Chen Z."/>
            <person name="Lan J."/>
            <person name="Che J."/>
            <person name="Ge C."/>
            <person name="Shi H."/>
            <person name="Pan Z."/>
            <person name="Liu X."/>
        </authorList>
    </citation>
    <scope>NUCLEOTIDE SEQUENCE [LARGE SCALE GENOMIC DNA]</scope>
    <source>
        <strain evidence="2">DSM 25560</strain>
    </source>
</reference>
<name>A0ABR5JXT5_9BACI</name>
<comment type="caution">
    <text evidence="1">The sequence shown here is derived from an EMBL/GenBank/DDBJ whole genome shotgun (WGS) entry which is preliminary data.</text>
</comment>
<evidence type="ECO:0000313" key="2">
    <source>
        <dbReference type="Proteomes" id="UP000050668"/>
    </source>
</evidence>
<keyword evidence="2" id="KW-1185">Reference proteome</keyword>
<gene>
    <name evidence="1" type="ORF">AEA09_14795</name>
</gene>
<evidence type="ECO:0000313" key="1">
    <source>
        <dbReference type="EMBL" id="KOS67118.1"/>
    </source>
</evidence>
<evidence type="ECO:0008006" key="3">
    <source>
        <dbReference type="Google" id="ProtNLM"/>
    </source>
</evidence>
<dbReference type="EMBL" id="LGRV01000004">
    <property type="protein sequence ID" value="KOS67118.1"/>
    <property type="molecule type" value="Genomic_DNA"/>
</dbReference>
<dbReference type="Proteomes" id="UP000050668">
    <property type="component" value="Unassembled WGS sequence"/>
</dbReference>
<organism evidence="1 2">
    <name type="scientific">Lysinibacillus contaminans</name>
    <dbReference type="NCBI Taxonomy" id="1293441"/>
    <lineage>
        <taxon>Bacteria</taxon>
        <taxon>Bacillati</taxon>
        <taxon>Bacillota</taxon>
        <taxon>Bacilli</taxon>
        <taxon>Bacillales</taxon>
        <taxon>Bacillaceae</taxon>
        <taxon>Lysinibacillus</taxon>
    </lineage>
</organism>
<proteinExistence type="predicted"/>
<sequence length="133" mass="15712">MKQIIKNLQYVELSILNETTKEQSGILHLLMNETIEQTKEMKFFYDASFTSDKFLKHHFTYVQLAKKEKAKVLCDLHELQAELMVKNGNIKRALKIVTSLLETQLRKNNIERVINQWQKTGNRSLKDTRIFVE</sequence>
<protein>
    <recommendedName>
        <fullName evidence="3">Transposase IS4-like domain-containing protein</fullName>
    </recommendedName>
</protein>